<dbReference type="AlphaFoldDB" id="A0AAP0B691"/>
<feature type="compositionally biased region" description="Basic and acidic residues" evidence="1">
    <location>
        <begin position="189"/>
        <end position="205"/>
    </location>
</feature>
<gene>
    <name evidence="2" type="ORF">KSP39_PZI017219</name>
</gene>
<feature type="region of interest" description="Disordered" evidence="1">
    <location>
        <begin position="1"/>
        <end position="21"/>
    </location>
</feature>
<sequence>MREEGDPDSVATLTDLPSFGKPPKIYGSDCSQHLAAAAKSDTDAADEGGVDFAFLIHEPVPHLPITADDIFSGGQICPLYSSAAVREKPKRLRLQQFLIQEREYVTSPSSADELEGISPGTYCLWSPGGNPNSTGRPPDRVEETCSTEWLFRRLIRDTLLGSRRSRGKERVVILTAEKKISPPRNKMRAKLDRKEKEGEDGERTGRNGFDGQPAAVLRPEWSCAWQDWSCTMPESTNRQP</sequence>
<proteinExistence type="predicted"/>
<reference evidence="2 3" key="1">
    <citation type="journal article" date="2022" name="Nat. Plants">
        <title>Genomes of leafy and leafless Platanthera orchids illuminate the evolution of mycoheterotrophy.</title>
        <authorList>
            <person name="Li M.H."/>
            <person name="Liu K.W."/>
            <person name="Li Z."/>
            <person name="Lu H.C."/>
            <person name="Ye Q.L."/>
            <person name="Zhang D."/>
            <person name="Wang J.Y."/>
            <person name="Li Y.F."/>
            <person name="Zhong Z.M."/>
            <person name="Liu X."/>
            <person name="Yu X."/>
            <person name="Liu D.K."/>
            <person name="Tu X.D."/>
            <person name="Liu B."/>
            <person name="Hao Y."/>
            <person name="Liao X.Y."/>
            <person name="Jiang Y.T."/>
            <person name="Sun W.H."/>
            <person name="Chen J."/>
            <person name="Chen Y.Q."/>
            <person name="Ai Y."/>
            <person name="Zhai J.W."/>
            <person name="Wu S.S."/>
            <person name="Zhou Z."/>
            <person name="Hsiao Y.Y."/>
            <person name="Wu W.L."/>
            <person name="Chen Y.Y."/>
            <person name="Lin Y.F."/>
            <person name="Hsu J.L."/>
            <person name="Li C.Y."/>
            <person name="Wang Z.W."/>
            <person name="Zhao X."/>
            <person name="Zhong W.Y."/>
            <person name="Ma X.K."/>
            <person name="Ma L."/>
            <person name="Huang J."/>
            <person name="Chen G.Z."/>
            <person name="Huang M.Z."/>
            <person name="Huang L."/>
            <person name="Peng D.H."/>
            <person name="Luo Y.B."/>
            <person name="Zou S.Q."/>
            <person name="Chen S.P."/>
            <person name="Lan S."/>
            <person name="Tsai W.C."/>
            <person name="Van de Peer Y."/>
            <person name="Liu Z.J."/>
        </authorList>
    </citation>
    <scope>NUCLEOTIDE SEQUENCE [LARGE SCALE GENOMIC DNA]</scope>
    <source>
        <strain evidence="2">Lor287</strain>
    </source>
</reference>
<organism evidence="2 3">
    <name type="scientific">Platanthera zijinensis</name>
    <dbReference type="NCBI Taxonomy" id="2320716"/>
    <lineage>
        <taxon>Eukaryota</taxon>
        <taxon>Viridiplantae</taxon>
        <taxon>Streptophyta</taxon>
        <taxon>Embryophyta</taxon>
        <taxon>Tracheophyta</taxon>
        <taxon>Spermatophyta</taxon>
        <taxon>Magnoliopsida</taxon>
        <taxon>Liliopsida</taxon>
        <taxon>Asparagales</taxon>
        <taxon>Orchidaceae</taxon>
        <taxon>Orchidoideae</taxon>
        <taxon>Orchideae</taxon>
        <taxon>Orchidinae</taxon>
        <taxon>Platanthera</taxon>
    </lineage>
</organism>
<protein>
    <submittedName>
        <fullName evidence="2">Uncharacterized protein</fullName>
    </submittedName>
</protein>
<dbReference type="Pfam" id="PF07816">
    <property type="entry name" value="DUF1645"/>
    <property type="match status" value="1"/>
</dbReference>
<dbReference type="EMBL" id="JBBWWQ010000015">
    <property type="protein sequence ID" value="KAK8929064.1"/>
    <property type="molecule type" value="Genomic_DNA"/>
</dbReference>
<evidence type="ECO:0000313" key="3">
    <source>
        <dbReference type="Proteomes" id="UP001418222"/>
    </source>
</evidence>
<name>A0AAP0B691_9ASPA</name>
<comment type="caution">
    <text evidence="2">The sequence shown here is derived from an EMBL/GenBank/DDBJ whole genome shotgun (WGS) entry which is preliminary data.</text>
</comment>
<keyword evidence="3" id="KW-1185">Reference proteome</keyword>
<feature type="region of interest" description="Disordered" evidence="1">
    <location>
        <begin position="183"/>
        <end position="213"/>
    </location>
</feature>
<evidence type="ECO:0000313" key="2">
    <source>
        <dbReference type="EMBL" id="KAK8929064.1"/>
    </source>
</evidence>
<dbReference type="PANTHER" id="PTHR33095:SF127">
    <property type="entry name" value="OS05G0578100 PROTEIN"/>
    <property type="match status" value="1"/>
</dbReference>
<evidence type="ECO:0000256" key="1">
    <source>
        <dbReference type="SAM" id="MobiDB-lite"/>
    </source>
</evidence>
<dbReference type="PANTHER" id="PTHR33095">
    <property type="entry name" value="OS07G0619500 PROTEIN"/>
    <property type="match status" value="1"/>
</dbReference>
<dbReference type="InterPro" id="IPR012442">
    <property type="entry name" value="DUF1645_plant"/>
</dbReference>
<dbReference type="Proteomes" id="UP001418222">
    <property type="component" value="Unassembled WGS sequence"/>
</dbReference>
<accession>A0AAP0B691</accession>